<dbReference type="AlphaFoldDB" id="A0A2G9XCD3"/>
<feature type="transmembrane region" description="Helical" evidence="1">
    <location>
        <begin position="238"/>
        <end position="255"/>
    </location>
</feature>
<organism evidence="2 3">
    <name type="scientific">candidate division WWE3 bacterium CG23_combo_of_CG06-09_8_20_14_all_40_14</name>
    <dbReference type="NCBI Taxonomy" id="1975095"/>
    <lineage>
        <taxon>Bacteria</taxon>
        <taxon>Katanobacteria</taxon>
    </lineage>
</organism>
<name>A0A2G9XCD3_UNCKA</name>
<keyword evidence="1" id="KW-0472">Membrane</keyword>
<accession>A0A2G9XCD3</accession>
<comment type="caution">
    <text evidence="2">The sequence shown here is derived from an EMBL/GenBank/DDBJ whole genome shotgun (WGS) entry which is preliminary data.</text>
</comment>
<feature type="transmembrane region" description="Helical" evidence="1">
    <location>
        <begin position="94"/>
        <end position="111"/>
    </location>
</feature>
<dbReference type="EMBL" id="PCQY01000018">
    <property type="protein sequence ID" value="PIP04624.1"/>
    <property type="molecule type" value="Genomic_DNA"/>
</dbReference>
<sequence length="256" mass="28917">MILSRRISLITATALFLVSLIFVAFFPSATQVFLLLSLSALTLVLAFRVFGAKLLWIGILAPLVYLASTYFVFIKFPLINLPFKLALCAVFSVFYYYLLLSVNTVLICSLENKSFPLLRAGKTVIYITTLFAAFLSYTVIYKFEYIFIFYFSSVFAVTFLLSVEYFWSQKVGVGEDAGKKNLDLFEPLIISIFVSEMAALLSFFPTEAFFRALAASSTFYVLLGLSENIASHKITKKMYLEYILILIIIFVILVVA</sequence>
<dbReference type="Proteomes" id="UP000231388">
    <property type="component" value="Unassembled WGS sequence"/>
</dbReference>
<proteinExistence type="predicted"/>
<feature type="transmembrane region" description="Helical" evidence="1">
    <location>
        <begin position="184"/>
        <end position="203"/>
    </location>
</feature>
<feature type="transmembrane region" description="Helical" evidence="1">
    <location>
        <begin position="123"/>
        <end position="140"/>
    </location>
</feature>
<keyword evidence="1" id="KW-1133">Transmembrane helix</keyword>
<feature type="transmembrane region" description="Helical" evidence="1">
    <location>
        <begin position="7"/>
        <end position="26"/>
    </location>
</feature>
<feature type="transmembrane region" description="Helical" evidence="1">
    <location>
        <begin position="55"/>
        <end position="74"/>
    </location>
</feature>
<gene>
    <name evidence="2" type="ORF">COX53_01260</name>
</gene>
<evidence type="ECO:0000313" key="2">
    <source>
        <dbReference type="EMBL" id="PIP04624.1"/>
    </source>
</evidence>
<evidence type="ECO:0000256" key="1">
    <source>
        <dbReference type="SAM" id="Phobius"/>
    </source>
</evidence>
<feature type="transmembrane region" description="Helical" evidence="1">
    <location>
        <begin position="146"/>
        <end position="163"/>
    </location>
</feature>
<evidence type="ECO:0000313" key="3">
    <source>
        <dbReference type="Proteomes" id="UP000231388"/>
    </source>
</evidence>
<keyword evidence="1" id="KW-0812">Transmembrane</keyword>
<reference evidence="2 3" key="1">
    <citation type="submission" date="2017-09" db="EMBL/GenBank/DDBJ databases">
        <title>Depth-based differentiation of microbial function through sediment-hosted aquifers and enrichment of novel symbionts in the deep terrestrial subsurface.</title>
        <authorList>
            <person name="Probst A.J."/>
            <person name="Ladd B."/>
            <person name="Jarett J.K."/>
            <person name="Geller-Mcgrath D.E."/>
            <person name="Sieber C.M."/>
            <person name="Emerson J.B."/>
            <person name="Anantharaman K."/>
            <person name="Thomas B.C."/>
            <person name="Malmstrom R."/>
            <person name="Stieglmeier M."/>
            <person name="Klingl A."/>
            <person name="Woyke T."/>
            <person name="Ryan C.M."/>
            <person name="Banfield J.F."/>
        </authorList>
    </citation>
    <scope>NUCLEOTIDE SEQUENCE [LARGE SCALE GENOMIC DNA]</scope>
    <source>
        <strain evidence="2">CG23_combo_of_CG06-09_8_20_14_all_40_14</strain>
    </source>
</reference>
<feature type="transmembrane region" description="Helical" evidence="1">
    <location>
        <begin position="32"/>
        <end position="50"/>
    </location>
</feature>
<protein>
    <submittedName>
        <fullName evidence="2">Uncharacterized protein</fullName>
    </submittedName>
</protein>